<dbReference type="InterPro" id="IPR011059">
    <property type="entry name" value="Metal-dep_hydrolase_composite"/>
</dbReference>
<reference evidence="6 7" key="1">
    <citation type="submission" date="2019-10" db="EMBL/GenBank/DDBJ databases">
        <title>Assembly and Annotation for the nematode Trichostrongylus colubriformis.</title>
        <authorList>
            <person name="Martin J."/>
        </authorList>
    </citation>
    <scope>NUCLEOTIDE SEQUENCE [LARGE SCALE GENOMIC DNA]</scope>
    <source>
        <strain evidence="6">G859</strain>
        <tissue evidence="6">Whole worm</tissue>
    </source>
</reference>
<proteinExistence type="inferred from homology"/>
<gene>
    <name evidence="6" type="ORF">GCK32_015789</name>
</gene>
<dbReference type="GO" id="GO:0005829">
    <property type="term" value="C:cytosol"/>
    <property type="evidence" value="ECO:0007669"/>
    <property type="project" value="TreeGrafter"/>
</dbReference>
<keyword evidence="7" id="KW-1185">Reference proteome</keyword>
<evidence type="ECO:0000256" key="2">
    <source>
        <dbReference type="ARBA" id="ARBA00008829"/>
    </source>
</evidence>
<evidence type="ECO:0000313" key="6">
    <source>
        <dbReference type="EMBL" id="KAK5980089.1"/>
    </source>
</evidence>
<dbReference type="AlphaFoldDB" id="A0AAN8J2G6"/>
<evidence type="ECO:0000256" key="3">
    <source>
        <dbReference type="ARBA" id="ARBA00036696"/>
    </source>
</evidence>
<evidence type="ECO:0000313" key="7">
    <source>
        <dbReference type="Proteomes" id="UP001331761"/>
    </source>
</evidence>
<dbReference type="GO" id="GO:0006208">
    <property type="term" value="P:pyrimidine nucleobase catabolic process"/>
    <property type="evidence" value="ECO:0007669"/>
    <property type="project" value="TreeGrafter"/>
</dbReference>
<dbReference type="Gene3D" id="2.30.40.10">
    <property type="entry name" value="Urease, subunit C, domain 1"/>
    <property type="match status" value="1"/>
</dbReference>
<dbReference type="Pfam" id="PF01979">
    <property type="entry name" value="Amidohydro_1"/>
    <property type="match status" value="1"/>
</dbReference>
<dbReference type="EMBL" id="WIXE01007852">
    <property type="protein sequence ID" value="KAK5980089.1"/>
    <property type="molecule type" value="Genomic_DNA"/>
</dbReference>
<evidence type="ECO:0000259" key="5">
    <source>
        <dbReference type="Pfam" id="PF01979"/>
    </source>
</evidence>
<dbReference type="SUPFAM" id="SSF51338">
    <property type="entry name" value="Composite domain of metallo-dependent hydrolases"/>
    <property type="match status" value="1"/>
</dbReference>
<dbReference type="Proteomes" id="UP001331761">
    <property type="component" value="Unassembled WGS sequence"/>
</dbReference>
<dbReference type="InterPro" id="IPR006680">
    <property type="entry name" value="Amidohydro-rel"/>
</dbReference>
<comment type="similarity">
    <text evidence="2">Belongs to the metallo-dependent hydrolases superfamily. Hydantoinase/dihydropyrimidinase family.</text>
</comment>
<comment type="cofactor">
    <cofactor evidence="1">
        <name>Zn(2+)</name>
        <dbReference type="ChEBI" id="CHEBI:29105"/>
    </cofactor>
</comment>
<dbReference type="EC" id="3.5.2.2" evidence="4"/>
<dbReference type="FunFam" id="3.20.20.140:FF:000174">
    <property type="entry name" value="Dihydropyrimidinase-related protein 2"/>
    <property type="match status" value="1"/>
</dbReference>
<evidence type="ECO:0000256" key="1">
    <source>
        <dbReference type="ARBA" id="ARBA00001947"/>
    </source>
</evidence>
<protein>
    <recommendedName>
        <fullName evidence="4">dihydropyrimidinase</fullName>
        <ecNumber evidence="4">3.5.2.2</ecNumber>
    </recommendedName>
</protein>
<dbReference type="Gene3D" id="3.20.20.140">
    <property type="entry name" value="Metal-dependent hydrolases"/>
    <property type="match status" value="2"/>
</dbReference>
<dbReference type="GO" id="GO:0004157">
    <property type="term" value="F:dihydropyrimidinase activity"/>
    <property type="evidence" value="ECO:0007669"/>
    <property type="project" value="UniProtKB-EC"/>
</dbReference>
<dbReference type="InterPro" id="IPR050378">
    <property type="entry name" value="Metallo-dep_Hydrolases_sf"/>
</dbReference>
<dbReference type="InterPro" id="IPR032466">
    <property type="entry name" value="Metal_Hydrolase"/>
</dbReference>
<dbReference type="SUPFAM" id="SSF51556">
    <property type="entry name" value="Metallo-dependent hydrolases"/>
    <property type="match status" value="1"/>
</dbReference>
<dbReference type="PANTHER" id="PTHR11647">
    <property type="entry name" value="HYDRANTOINASE/DIHYDROPYRIMIDINASE FAMILY MEMBER"/>
    <property type="match status" value="1"/>
</dbReference>
<evidence type="ECO:0000256" key="4">
    <source>
        <dbReference type="ARBA" id="ARBA00039113"/>
    </source>
</evidence>
<dbReference type="PANTHER" id="PTHR11647:SF1">
    <property type="entry name" value="COLLAPSIN RESPONSE MEDIATOR PROTEIN"/>
    <property type="match status" value="1"/>
</dbReference>
<comment type="caution">
    <text evidence="6">The sequence shown here is derived from an EMBL/GenBank/DDBJ whole genome shotgun (WGS) entry which is preliminary data.</text>
</comment>
<feature type="non-terminal residue" evidence="6">
    <location>
        <position position="1"/>
    </location>
</feature>
<sequence>GHIIFGEPVAAGLACDGSHYYNKDWLHAARYVMSPPLSRDPSTPTALMDMLAASMAAKIFNLYPRKGRIAAGSDADIVIWNPNKKRTISKDTHHQAVDFNIFEGMTVYGVAETTISRGVVVWSDNKLSVRAGAGRFIPMKPFSPAVFSSVPHKARAMAPKAVKRSKAKA</sequence>
<accession>A0AAN8J2G6</accession>
<organism evidence="6 7">
    <name type="scientific">Trichostrongylus colubriformis</name>
    <name type="common">Black scour worm</name>
    <dbReference type="NCBI Taxonomy" id="6319"/>
    <lineage>
        <taxon>Eukaryota</taxon>
        <taxon>Metazoa</taxon>
        <taxon>Ecdysozoa</taxon>
        <taxon>Nematoda</taxon>
        <taxon>Chromadorea</taxon>
        <taxon>Rhabditida</taxon>
        <taxon>Rhabditina</taxon>
        <taxon>Rhabditomorpha</taxon>
        <taxon>Strongyloidea</taxon>
        <taxon>Trichostrongylidae</taxon>
        <taxon>Trichostrongylus</taxon>
    </lineage>
</organism>
<feature type="domain" description="Amidohydrolase-related" evidence="5">
    <location>
        <begin position="55"/>
        <end position="119"/>
    </location>
</feature>
<comment type="catalytic activity">
    <reaction evidence="3">
        <text>5,6-dihydrouracil + H2O = 3-(carbamoylamino)propanoate + H(+)</text>
        <dbReference type="Rhea" id="RHEA:16121"/>
        <dbReference type="ChEBI" id="CHEBI:11892"/>
        <dbReference type="ChEBI" id="CHEBI:15377"/>
        <dbReference type="ChEBI" id="CHEBI:15378"/>
        <dbReference type="ChEBI" id="CHEBI:15901"/>
        <dbReference type="EC" id="3.5.2.2"/>
    </reaction>
</comment>
<name>A0AAN8J2G6_TRICO</name>